<proteinExistence type="predicted"/>
<evidence type="ECO:0000313" key="2">
    <source>
        <dbReference type="EMBL" id="CAG7731711.1"/>
    </source>
</evidence>
<sequence length="76" mass="8794">MGSGEDEIVLLIDYDGFNLDHLQSQENMRLTMQFFEKLESCYEKIAYGYIVNANTLVDGILNFGKGLMGRFMERME</sequence>
<evidence type="ECO:0000259" key="1">
    <source>
        <dbReference type="Pfam" id="PF00650"/>
    </source>
</evidence>
<keyword evidence="3" id="KW-1185">Reference proteome</keyword>
<protein>
    <recommendedName>
        <fullName evidence="1">CRAL-TRIO domain-containing protein</fullName>
    </recommendedName>
</protein>
<reference evidence="2" key="1">
    <citation type="submission" date="2021-06" db="EMBL/GenBank/DDBJ databases">
        <authorList>
            <person name="Hodson N. C."/>
            <person name="Mongue J. A."/>
            <person name="Jaron S. K."/>
        </authorList>
    </citation>
    <scope>NUCLEOTIDE SEQUENCE</scope>
</reference>
<dbReference type="AlphaFoldDB" id="A0A8J2KU85"/>
<evidence type="ECO:0000313" key="3">
    <source>
        <dbReference type="Proteomes" id="UP000708208"/>
    </source>
</evidence>
<accession>A0A8J2KU85</accession>
<feature type="non-terminal residue" evidence="2">
    <location>
        <position position="1"/>
    </location>
</feature>
<dbReference type="Proteomes" id="UP000708208">
    <property type="component" value="Unassembled WGS sequence"/>
</dbReference>
<dbReference type="Pfam" id="PF00650">
    <property type="entry name" value="CRAL_TRIO"/>
    <property type="match status" value="1"/>
</dbReference>
<organism evidence="2 3">
    <name type="scientific">Allacma fusca</name>
    <dbReference type="NCBI Taxonomy" id="39272"/>
    <lineage>
        <taxon>Eukaryota</taxon>
        <taxon>Metazoa</taxon>
        <taxon>Ecdysozoa</taxon>
        <taxon>Arthropoda</taxon>
        <taxon>Hexapoda</taxon>
        <taxon>Collembola</taxon>
        <taxon>Symphypleona</taxon>
        <taxon>Sminthuridae</taxon>
        <taxon>Allacma</taxon>
    </lineage>
</organism>
<feature type="domain" description="CRAL-TRIO" evidence="1">
    <location>
        <begin position="5"/>
        <end position="68"/>
    </location>
</feature>
<comment type="caution">
    <text evidence="2">The sequence shown here is derived from an EMBL/GenBank/DDBJ whole genome shotgun (WGS) entry which is preliminary data.</text>
</comment>
<gene>
    <name evidence="2" type="ORF">AFUS01_LOCUS20285</name>
</gene>
<dbReference type="EMBL" id="CAJVCH010218215">
    <property type="protein sequence ID" value="CAG7731711.1"/>
    <property type="molecule type" value="Genomic_DNA"/>
</dbReference>
<dbReference type="InterPro" id="IPR001251">
    <property type="entry name" value="CRAL-TRIO_dom"/>
</dbReference>
<name>A0A8J2KU85_9HEXA</name>